<name>A0ABQ9K6F0_9CUCU</name>
<evidence type="ECO:0000313" key="3">
    <source>
        <dbReference type="EMBL" id="KAJ8985132.1"/>
    </source>
</evidence>
<dbReference type="Pfam" id="PF00041">
    <property type="entry name" value="fn3"/>
    <property type="match status" value="1"/>
</dbReference>
<dbReference type="CDD" id="cd00063">
    <property type="entry name" value="FN3"/>
    <property type="match status" value="1"/>
</dbReference>
<dbReference type="Proteomes" id="UP001162164">
    <property type="component" value="Unassembled WGS sequence"/>
</dbReference>
<feature type="signal peptide" evidence="1">
    <location>
        <begin position="1"/>
        <end position="23"/>
    </location>
</feature>
<proteinExistence type="predicted"/>
<dbReference type="InterPro" id="IPR003961">
    <property type="entry name" value="FN3_dom"/>
</dbReference>
<sequence>MVYFRLNCVVLYVVLLTKNIAFSQNECTSNRITNFTLSDDAIISWEPLPTEGCTIDYYLVYTRSGQEPERFFNVTDTVMDISSYMQICATAIIHVIPVSSEGIQGSNYMMITTMPLPSNVNFTIDYIRVSPSGDDGSVLFEWGINQEWRSCVRHYHLVIYDEDGDEAVDHFPTTTSYTLTNLVACTNYNFGVRAMYNLEHEGPLSFVKYVTPSARLPPPALESISLGSTTANVTFSLQPYLENRCHASSLSIFASPYFSVVYPITDQINRPAVTSSINNLLPDTLYLLNVTVNNTAGMSRPTLLAVQTLN</sequence>
<dbReference type="PROSITE" id="PS50853">
    <property type="entry name" value="FN3"/>
    <property type="match status" value="1"/>
</dbReference>
<comment type="caution">
    <text evidence="3">The sequence shown here is derived from an EMBL/GenBank/DDBJ whole genome shotgun (WGS) entry which is preliminary data.</text>
</comment>
<reference evidence="3" key="1">
    <citation type="journal article" date="2023" name="Insect Mol. Biol.">
        <title>Genome sequencing provides insights into the evolution of gene families encoding plant cell wall-degrading enzymes in longhorned beetles.</title>
        <authorList>
            <person name="Shin N.R."/>
            <person name="Okamura Y."/>
            <person name="Kirsch R."/>
            <person name="Pauchet Y."/>
        </authorList>
    </citation>
    <scope>NUCLEOTIDE SEQUENCE</scope>
    <source>
        <strain evidence="3">MMC_N1</strain>
    </source>
</reference>
<dbReference type="SUPFAM" id="SSF49265">
    <property type="entry name" value="Fibronectin type III"/>
    <property type="match status" value="1"/>
</dbReference>
<dbReference type="EMBL" id="JAPWTJ010000019">
    <property type="protein sequence ID" value="KAJ8985132.1"/>
    <property type="molecule type" value="Genomic_DNA"/>
</dbReference>
<protein>
    <recommendedName>
        <fullName evidence="2">Fibronectin type-III domain-containing protein</fullName>
    </recommendedName>
</protein>
<dbReference type="InterPro" id="IPR013783">
    <property type="entry name" value="Ig-like_fold"/>
</dbReference>
<accession>A0ABQ9K6F0</accession>
<organism evidence="3 4">
    <name type="scientific">Molorchus minor</name>
    <dbReference type="NCBI Taxonomy" id="1323400"/>
    <lineage>
        <taxon>Eukaryota</taxon>
        <taxon>Metazoa</taxon>
        <taxon>Ecdysozoa</taxon>
        <taxon>Arthropoda</taxon>
        <taxon>Hexapoda</taxon>
        <taxon>Insecta</taxon>
        <taxon>Pterygota</taxon>
        <taxon>Neoptera</taxon>
        <taxon>Endopterygota</taxon>
        <taxon>Coleoptera</taxon>
        <taxon>Polyphaga</taxon>
        <taxon>Cucujiformia</taxon>
        <taxon>Chrysomeloidea</taxon>
        <taxon>Cerambycidae</taxon>
        <taxon>Lamiinae</taxon>
        <taxon>Monochamini</taxon>
        <taxon>Molorchus</taxon>
    </lineage>
</organism>
<feature type="domain" description="Fibronectin type-III" evidence="2">
    <location>
        <begin position="123"/>
        <end position="219"/>
    </location>
</feature>
<feature type="chain" id="PRO_5046305523" description="Fibronectin type-III domain-containing protein" evidence="1">
    <location>
        <begin position="24"/>
        <end position="310"/>
    </location>
</feature>
<evidence type="ECO:0000256" key="1">
    <source>
        <dbReference type="SAM" id="SignalP"/>
    </source>
</evidence>
<keyword evidence="1" id="KW-0732">Signal</keyword>
<evidence type="ECO:0000259" key="2">
    <source>
        <dbReference type="PROSITE" id="PS50853"/>
    </source>
</evidence>
<dbReference type="Gene3D" id="2.60.40.10">
    <property type="entry name" value="Immunoglobulins"/>
    <property type="match status" value="1"/>
</dbReference>
<keyword evidence="4" id="KW-1185">Reference proteome</keyword>
<gene>
    <name evidence="3" type="ORF">NQ317_012783</name>
</gene>
<evidence type="ECO:0000313" key="4">
    <source>
        <dbReference type="Proteomes" id="UP001162164"/>
    </source>
</evidence>
<dbReference type="InterPro" id="IPR036116">
    <property type="entry name" value="FN3_sf"/>
</dbReference>
<dbReference type="SMART" id="SM00060">
    <property type="entry name" value="FN3"/>
    <property type="match status" value="2"/>
</dbReference>